<dbReference type="KEGG" id="acoa:RB602_08470"/>
<gene>
    <name evidence="2" type="ORF">RB602_08470</name>
</gene>
<keyword evidence="3" id="KW-1185">Reference proteome</keyword>
<dbReference type="EMBL" id="CP136594">
    <property type="protein sequence ID" value="WOE73900.1"/>
    <property type="molecule type" value="Genomic_DNA"/>
</dbReference>
<organism evidence="2 3">
    <name type="scientific">Alterisphingorhabdus coralli</name>
    <dbReference type="NCBI Taxonomy" id="3071408"/>
    <lineage>
        <taxon>Bacteria</taxon>
        <taxon>Pseudomonadati</taxon>
        <taxon>Pseudomonadota</taxon>
        <taxon>Alphaproteobacteria</taxon>
        <taxon>Sphingomonadales</taxon>
        <taxon>Sphingomonadaceae</taxon>
        <taxon>Alterisphingorhabdus (ex Yan et al. 2024)</taxon>
    </lineage>
</organism>
<name>A0AA97F7E6_9SPHN</name>
<feature type="signal peptide" evidence="1">
    <location>
        <begin position="1"/>
        <end position="24"/>
    </location>
</feature>
<sequence length="163" mass="17854">MLHTFKRLIQLFAALAITSLGGFAAPASANSAIELNSQVFVERITQLGDRQSVRLESPDKVLPGDRLIFVINYRNASATRVSDFVITNPLPRAVAFLETLDGEEQVSIDGGNSWGSLDELRVPLGDGRYRAASSADVTHIRWKILQDITRGSEGKLTFRGVVK</sequence>
<reference evidence="2 3" key="1">
    <citation type="submission" date="2023-10" db="EMBL/GenBank/DDBJ databases">
        <title>Complete genome sequence of a Sphingomonadaceae bacterium.</title>
        <authorList>
            <person name="Yan C."/>
        </authorList>
    </citation>
    <scope>NUCLEOTIDE SEQUENCE [LARGE SCALE GENOMIC DNA]</scope>
    <source>
        <strain evidence="2 3">SCSIO 66989</strain>
    </source>
</reference>
<dbReference type="RefSeq" id="WP_317080128.1">
    <property type="nucleotide sequence ID" value="NZ_CP136594.1"/>
</dbReference>
<keyword evidence="1" id="KW-0732">Signal</keyword>
<evidence type="ECO:0000256" key="1">
    <source>
        <dbReference type="SAM" id="SignalP"/>
    </source>
</evidence>
<dbReference type="Proteomes" id="UP001302429">
    <property type="component" value="Chromosome"/>
</dbReference>
<accession>A0AA97F7E6</accession>
<feature type="chain" id="PRO_5041701243" description="DUF11 domain-containing protein" evidence="1">
    <location>
        <begin position="25"/>
        <end position="163"/>
    </location>
</feature>
<evidence type="ECO:0000313" key="2">
    <source>
        <dbReference type="EMBL" id="WOE73900.1"/>
    </source>
</evidence>
<proteinExistence type="predicted"/>
<evidence type="ECO:0000313" key="3">
    <source>
        <dbReference type="Proteomes" id="UP001302429"/>
    </source>
</evidence>
<evidence type="ECO:0008006" key="4">
    <source>
        <dbReference type="Google" id="ProtNLM"/>
    </source>
</evidence>
<dbReference type="AlphaFoldDB" id="A0AA97F7E6"/>
<protein>
    <recommendedName>
        <fullName evidence="4">DUF11 domain-containing protein</fullName>
    </recommendedName>
</protein>